<evidence type="ECO:0000313" key="4">
    <source>
        <dbReference type="Proteomes" id="UP000250275"/>
    </source>
</evidence>
<gene>
    <name evidence="3" type="ORF">WN48_11344</name>
</gene>
<dbReference type="GO" id="GO:0016783">
    <property type="term" value="F:sulfurtransferase activity"/>
    <property type="evidence" value="ECO:0007669"/>
    <property type="project" value="TreeGrafter"/>
</dbReference>
<dbReference type="GO" id="GO:0002143">
    <property type="term" value="P:tRNA wobble position uridine thiolation"/>
    <property type="evidence" value="ECO:0007669"/>
    <property type="project" value="TreeGrafter"/>
</dbReference>
<proteinExistence type="predicted"/>
<dbReference type="PANTHER" id="PTHR20882">
    <property type="entry name" value="CYTOPLASMIC TRNA 2-THIOLATION PROTEIN 2"/>
    <property type="match status" value="1"/>
</dbReference>
<keyword evidence="4" id="KW-1185">Reference proteome</keyword>
<evidence type="ECO:0000256" key="2">
    <source>
        <dbReference type="ARBA" id="ARBA00022694"/>
    </source>
</evidence>
<keyword evidence="2" id="KW-0819">tRNA processing</keyword>
<protein>
    <submittedName>
        <fullName evidence="3">Cytoplasmic tRNA 2-thiolation protein 2 B</fullName>
    </submittedName>
</protein>
<dbReference type="GO" id="GO:0000049">
    <property type="term" value="F:tRNA binding"/>
    <property type="evidence" value="ECO:0007669"/>
    <property type="project" value="InterPro"/>
</dbReference>
<dbReference type="InterPro" id="IPR014729">
    <property type="entry name" value="Rossmann-like_a/b/a_fold"/>
</dbReference>
<dbReference type="EMBL" id="KQ761039">
    <property type="protein sequence ID" value="OAD58381.1"/>
    <property type="molecule type" value="Genomic_DNA"/>
</dbReference>
<dbReference type="GO" id="GO:0005829">
    <property type="term" value="C:cytosol"/>
    <property type="evidence" value="ECO:0007669"/>
    <property type="project" value="TreeGrafter"/>
</dbReference>
<dbReference type="SUPFAM" id="SSF52402">
    <property type="entry name" value="Adenine nucleotide alpha hydrolases-like"/>
    <property type="match status" value="1"/>
</dbReference>
<organism evidence="3 4">
    <name type="scientific">Eufriesea mexicana</name>
    <dbReference type="NCBI Taxonomy" id="516756"/>
    <lineage>
        <taxon>Eukaryota</taxon>
        <taxon>Metazoa</taxon>
        <taxon>Ecdysozoa</taxon>
        <taxon>Arthropoda</taxon>
        <taxon>Hexapoda</taxon>
        <taxon>Insecta</taxon>
        <taxon>Pterygota</taxon>
        <taxon>Neoptera</taxon>
        <taxon>Endopterygota</taxon>
        <taxon>Hymenoptera</taxon>
        <taxon>Apocrita</taxon>
        <taxon>Aculeata</taxon>
        <taxon>Apoidea</taxon>
        <taxon>Anthophila</taxon>
        <taxon>Apidae</taxon>
        <taxon>Eufriesea</taxon>
    </lineage>
</organism>
<keyword evidence="1" id="KW-0963">Cytoplasm</keyword>
<name>A0A310SR73_9HYME</name>
<evidence type="ECO:0000313" key="3">
    <source>
        <dbReference type="EMBL" id="OAD58381.1"/>
    </source>
</evidence>
<dbReference type="PANTHER" id="PTHR20882:SF14">
    <property type="entry name" value="CYTOPLASMIC TRNA 2-THIOLATION PROTEIN 2"/>
    <property type="match status" value="1"/>
</dbReference>
<feature type="non-terminal residue" evidence="3">
    <location>
        <position position="124"/>
    </location>
</feature>
<dbReference type="OrthoDB" id="25129at2759"/>
<evidence type="ECO:0000256" key="1">
    <source>
        <dbReference type="ARBA" id="ARBA00022490"/>
    </source>
</evidence>
<dbReference type="Gene3D" id="3.40.50.620">
    <property type="entry name" value="HUPs"/>
    <property type="match status" value="1"/>
</dbReference>
<sequence length="124" mass="14003">MCTLNACEYDMLEMSDVQENIFTLPTDTIDKHNTILVCKKCGCQEAQISLKNKNKYCKMCFLTVLTHKFRATLGKSKLMQPSDSVLVAYSGKANSTVLLHLLKGNVNESVSKMLHFSFKVLYID</sequence>
<reference evidence="3 4" key="1">
    <citation type="submission" date="2015-07" db="EMBL/GenBank/DDBJ databases">
        <title>The genome of Eufriesea mexicana.</title>
        <authorList>
            <person name="Pan H."/>
            <person name="Kapheim K."/>
        </authorList>
    </citation>
    <scope>NUCLEOTIDE SEQUENCE [LARGE SCALE GENOMIC DNA]</scope>
    <source>
        <strain evidence="3">0111107269</strain>
        <tissue evidence="3">Whole body</tissue>
    </source>
</reference>
<accession>A0A310SR73</accession>
<dbReference type="AlphaFoldDB" id="A0A310SR73"/>
<dbReference type="Proteomes" id="UP000250275">
    <property type="component" value="Unassembled WGS sequence"/>
</dbReference>
<dbReference type="InterPro" id="IPR019407">
    <property type="entry name" value="CTU2"/>
</dbReference>